<name>A0A2K3NGU8_TRIPR</name>
<feature type="non-terminal residue" evidence="1">
    <location>
        <position position="1"/>
    </location>
</feature>
<evidence type="ECO:0000313" key="1">
    <source>
        <dbReference type="EMBL" id="PNY02250.1"/>
    </source>
</evidence>
<dbReference type="SUPFAM" id="SSF52047">
    <property type="entry name" value="RNI-like"/>
    <property type="match status" value="1"/>
</dbReference>
<sequence length="313" mass="34725">GLLTKKTKPRSLVNLCIGLIGRHLEDIVEDLDEIAIVLPAEIKLAVAAIARRRKLLNDDVLIALADDSWEILDVSGSDVSNFGLVKATEVCRFIKALDISRCTKITATGISELVKHCHSLETLRCGGCPRSDNTARRCSNIFKPRLEYVEEDSWEELDTKEIASGAQSLRWLIWPNIDNNSLEDLSAECPRIIVNPKPSSPFGFMGTQVPFEAFPNIILDDAVVKDIDPKTWTMHGIAKMPISSSSSSSTELSVAEKFRLAFEERDNRLAPKRAKNARQHQRRAARGLLLMSSRAKATVLASQVSKSLHNQNL</sequence>
<dbReference type="InterPro" id="IPR032675">
    <property type="entry name" value="LRR_dom_sf"/>
</dbReference>
<dbReference type="STRING" id="57577.A0A2K3NGU8"/>
<reference evidence="1 2" key="2">
    <citation type="journal article" date="2017" name="Front. Plant Sci.">
        <title>Gene Classification and Mining of Molecular Markers Useful in Red Clover (Trifolium pratense) Breeding.</title>
        <authorList>
            <person name="Istvanek J."/>
            <person name="Dluhosova J."/>
            <person name="Dluhos P."/>
            <person name="Patkova L."/>
            <person name="Nedelnik J."/>
            <person name="Repkova J."/>
        </authorList>
    </citation>
    <scope>NUCLEOTIDE SEQUENCE [LARGE SCALE GENOMIC DNA]</scope>
    <source>
        <strain evidence="2">cv. Tatra</strain>
        <tissue evidence="1">Young leaves</tissue>
    </source>
</reference>
<evidence type="ECO:0000313" key="2">
    <source>
        <dbReference type="Proteomes" id="UP000236291"/>
    </source>
</evidence>
<evidence type="ECO:0008006" key="3">
    <source>
        <dbReference type="Google" id="ProtNLM"/>
    </source>
</evidence>
<proteinExistence type="predicted"/>
<protein>
    <recommendedName>
        <fullName evidence="3">RNI-like superfamily protein</fullName>
    </recommendedName>
</protein>
<dbReference type="EMBL" id="ASHM01021104">
    <property type="protein sequence ID" value="PNY02250.1"/>
    <property type="molecule type" value="Genomic_DNA"/>
</dbReference>
<comment type="caution">
    <text evidence="1">The sequence shown here is derived from an EMBL/GenBank/DDBJ whole genome shotgun (WGS) entry which is preliminary data.</text>
</comment>
<organism evidence="1 2">
    <name type="scientific">Trifolium pratense</name>
    <name type="common">Red clover</name>
    <dbReference type="NCBI Taxonomy" id="57577"/>
    <lineage>
        <taxon>Eukaryota</taxon>
        <taxon>Viridiplantae</taxon>
        <taxon>Streptophyta</taxon>
        <taxon>Embryophyta</taxon>
        <taxon>Tracheophyta</taxon>
        <taxon>Spermatophyta</taxon>
        <taxon>Magnoliopsida</taxon>
        <taxon>eudicotyledons</taxon>
        <taxon>Gunneridae</taxon>
        <taxon>Pentapetalae</taxon>
        <taxon>rosids</taxon>
        <taxon>fabids</taxon>
        <taxon>Fabales</taxon>
        <taxon>Fabaceae</taxon>
        <taxon>Papilionoideae</taxon>
        <taxon>50 kb inversion clade</taxon>
        <taxon>NPAAA clade</taxon>
        <taxon>Hologalegina</taxon>
        <taxon>IRL clade</taxon>
        <taxon>Trifolieae</taxon>
        <taxon>Trifolium</taxon>
    </lineage>
</organism>
<dbReference type="InterPro" id="IPR006553">
    <property type="entry name" value="Leu-rich_rpt_Cys-con_subtyp"/>
</dbReference>
<accession>A0A2K3NGU8</accession>
<dbReference type="AlphaFoldDB" id="A0A2K3NGU8"/>
<dbReference type="SMART" id="SM00367">
    <property type="entry name" value="LRR_CC"/>
    <property type="match status" value="1"/>
</dbReference>
<gene>
    <name evidence="1" type="ORF">L195_g025555</name>
</gene>
<dbReference type="Proteomes" id="UP000236291">
    <property type="component" value="Unassembled WGS sequence"/>
</dbReference>
<dbReference type="Gene3D" id="3.80.10.10">
    <property type="entry name" value="Ribonuclease Inhibitor"/>
    <property type="match status" value="1"/>
</dbReference>
<dbReference type="FunFam" id="3.80.10.10:FF:000552">
    <property type="entry name" value="RNI-like superfamily protein"/>
    <property type="match status" value="1"/>
</dbReference>
<reference evidence="1 2" key="1">
    <citation type="journal article" date="2014" name="Am. J. Bot.">
        <title>Genome assembly and annotation for red clover (Trifolium pratense; Fabaceae).</title>
        <authorList>
            <person name="Istvanek J."/>
            <person name="Jaros M."/>
            <person name="Krenek A."/>
            <person name="Repkova J."/>
        </authorList>
    </citation>
    <scope>NUCLEOTIDE SEQUENCE [LARGE SCALE GENOMIC DNA]</scope>
    <source>
        <strain evidence="2">cv. Tatra</strain>
        <tissue evidence="1">Young leaves</tissue>
    </source>
</reference>